<gene>
    <name evidence="4" type="ORF">CPLU01_00755</name>
</gene>
<dbReference type="SMART" id="SM00060">
    <property type="entry name" value="FN3"/>
    <property type="match status" value="1"/>
</dbReference>
<organism evidence="4 5">
    <name type="scientific">Colletotrichum plurivorum</name>
    <dbReference type="NCBI Taxonomy" id="2175906"/>
    <lineage>
        <taxon>Eukaryota</taxon>
        <taxon>Fungi</taxon>
        <taxon>Dikarya</taxon>
        <taxon>Ascomycota</taxon>
        <taxon>Pezizomycotina</taxon>
        <taxon>Sordariomycetes</taxon>
        <taxon>Hypocreomycetidae</taxon>
        <taxon>Glomerellales</taxon>
        <taxon>Glomerellaceae</taxon>
        <taxon>Colletotrichum</taxon>
        <taxon>Colletotrichum orchidearum species complex</taxon>
    </lineage>
</organism>
<keyword evidence="5" id="KW-1185">Reference proteome</keyword>
<dbReference type="PROSITE" id="PS50853">
    <property type="entry name" value="FN3"/>
    <property type="match status" value="1"/>
</dbReference>
<feature type="domain" description="Fibronectin type-III" evidence="3">
    <location>
        <begin position="361"/>
        <end position="454"/>
    </location>
</feature>
<dbReference type="Pfam" id="PF12138">
    <property type="entry name" value="Spherulin4"/>
    <property type="match status" value="1"/>
</dbReference>
<dbReference type="InterPro" id="IPR036116">
    <property type="entry name" value="FN3_sf"/>
</dbReference>
<evidence type="ECO:0000256" key="2">
    <source>
        <dbReference type="SAM" id="SignalP"/>
    </source>
</evidence>
<dbReference type="AlphaFoldDB" id="A0A8H6NRN0"/>
<evidence type="ECO:0000259" key="3">
    <source>
        <dbReference type="PROSITE" id="PS50853"/>
    </source>
</evidence>
<dbReference type="PANTHER" id="PTHR35040:SF7">
    <property type="entry name" value="FIBRONECTIN TYPE-III DOMAIN-CONTAINING PROTEIN-RELATED"/>
    <property type="match status" value="1"/>
</dbReference>
<dbReference type="Proteomes" id="UP000654918">
    <property type="component" value="Unassembled WGS sequence"/>
</dbReference>
<accession>A0A8H6NRN0</accession>
<evidence type="ECO:0000313" key="4">
    <source>
        <dbReference type="EMBL" id="KAF6841194.1"/>
    </source>
</evidence>
<comment type="caution">
    <text evidence="4">The sequence shown here is derived from an EMBL/GenBank/DDBJ whole genome shotgun (WGS) entry which is preliminary data.</text>
</comment>
<name>A0A8H6NRN0_9PEZI</name>
<dbReference type="InterPro" id="IPR029167">
    <property type="entry name" value="Mug117"/>
</dbReference>
<sequence>MSPFLVTKNLTTTMATSLLLLLLSLISSARGYPQKVTLDFGAHAIFERDLESDFAQVLDTFLSDPTCSASFQDGISLGDPSSDTPPTSDNGGQQLAIASYINPLADPDAWSRLIGYPTEKLSILVANVVNGPDVASDHNWASVIEEASFKGKTVIGYVRTGYLGISQQQFKTRLGSGKLSDWVAQIERDVDLWYELYGDVIGGIFFDEGWNDCGPDNMYASLYKYINDYTKRKHPGALTVLNPGSTMPQCFEHTMDTLLTYEMSYDTCINGYIGNDWVAKDLRKIWHIIYNAPESEVGRVAKLARERGAGLLEITNDIMPNPYDNLPSDSYMKAQIDAVEGGKPLNEDPDPFPTSGGVAAMPQGLGAGSTDFSSTHLTWDASTFAIGYEIFIGESPSLTGYESVFASVPASMTDIVLGNLSPGTSYTFRVAAVGAGGIRSALSSKVIVQTTGLPDGMTVIDHKSTPSTTSTIVQANILVPYAFVRVYIWDSIECDWETNPGWPVNFASANYVCTHYMVEGETLYKYNGKPSLPFTNAPWSWESIGSVPITTNSYRTTWTLPIGLSTTDTSKFLIQTQGYAPAEVVFKPDPSKYDCSGSSMCSSFGQILKYCDQAVNSLVRDDSLTYGTFGDRNSGNCKGAGAQACGVFLKGDGYDCEISGNNMWFAYQNIREIGGCKKCGSYDLGNGCKVVIDYVTGC</sequence>
<dbReference type="Pfam" id="PF00041">
    <property type="entry name" value="fn3"/>
    <property type="match status" value="1"/>
</dbReference>
<feature type="chain" id="PRO_5034644259" description="Fibronectin type-III domain-containing protein" evidence="2">
    <location>
        <begin position="32"/>
        <end position="698"/>
    </location>
</feature>
<feature type="signal peptide" evidence="2">
    <location>
        <begin position="1"/>
        <end position="31"/>
    </location>
</feature>
<dbReference type="InterPro" id="IPR003961">
    <property type="entry name" value="FN3_dom"/>
</dbReference>
<dbReference type="PANTHER" id="PTHR35040">
    <property type="match status" value="1"/>
</dbReference>
<dbReference type="Gene3D" id="2.60.40.10">
    <property type="entry name" value="Immunoglobulins"/>
    <property type="match status" value="1"/>
</dbReference>
<proteinExistence type="predicted"/>
<dbReference type="CDD" id="cd00063">
    <property type="entry name" value="FN3"/>
    <property type="match status" value="1"/>
</dbReference>
<protein>
    <recommendedName>
        <fullName evidence="3">Fibronectin type-III domain-containing protein</fullName>
    </recommendedName>
</protein>
<keyword evidence="2" id="KW-0732">Signal</keyword>
<reference evidence="4" key="1">
    <citation type="journal article" date="2020" name="Phytopathology">
        <title>Genome Sequence Resources of Colletotrichum truncatum, C. plurivorum, C. musicola, and C. sojae: Four Species Pathogenic to Soybean (Glycine max).</title>
        <authorList>
            <person name="Rogerio F."/>
            <person name="Boufleur T.R."/>
            <person name="Ciampi-Guillardi M."/>
            <person name="Sukno S.A."/>
            <person name="Thon M.R."/>
            <person name="Massola Junior N.S."/>
            <person name="Baroncelli R."/>
        </authorList>
    </citation>
    <scope>NUCLEOTIDE SEQUENCE</scope>
    <source>
        <strain evidence="4">LFN00145</strain>
    </source>
</reference>
<dbReference type="Pfam" id="PF15474">
    <property type="entry name" value="MU117"/>
    <property type="match status" value="1"/>
</dbReference>
<evidence type="ECO:0000313" key="5">
    <source>
        <dbReference type="Proteomes" id="UP000654918"/>
    </source>
</evidence>
<dbReference type="InterPro" id="IPR021986">
    <property type="entry name" value="Spherulin4"/>
</dbReference>
<dbReference type="InterPro" id="IPR013783">
    <property type="entry name" value="Ig-like_fold"/>
</dbReference>
<dbReference type="SUPFAM" id="SSF49265">
    <property type="entry name" value="Fibronectin type III"/>
    <property type="match status" value="1"/>
</dbReference>
<evidence type="ECO:0000256" key="1">
    <source>
        <dbReference type="SAM" id="MobiDB-lite"/>
    </source>
</evidence>
<dbReference type="EMBL" id="WIGO01000004">
    <property type="protein sequence ID" value="KAF6841194.1"/>
    <property type="molecule type" value="Genomic_DNA"/>
</dbReference>
<feature type="region of interest" description="Disordered" evidence="1">
    <location>
        <begin position="73"/>
        <end position="92"/>
    </location>
</feature>